<evidence type="ECO:0000256" key="1">
    <source>
        <dbReference type="ARBA" id="ARBA00007120"/>
    </source>
</evidence>
<feature type="region of interest" description="Disordered" evidence="2">
    <location>
        <begin position="191"/>
        <end position="214"/>
    </location>
</feature>
<keyword evidence="4" id="KW-1185">Reference proteome</keyword>
<dbReference type="Gene3D" id="3.90.280.10">
    <property type="entry name" value="PEBP-like"/>
    <property type="match status" value="1"/>
</dbReference>
<dbReference type="PANTHER" id="PTHR30289:SF1">
    <property type="entry name" value="PEBP (PHOSPHATIDYLETHANOLAMINE-BINDING PROTEIN) FAMILY PROTEIN"/>
    <property type="match status" value="1"/>
</dbReference>
<dbReference type="PANTHER" id="PTHR30289">
    <property type="entry name" value="UNCHARACTERIZED PROTEIN YBCL-RELATED"/>
    <property type="match status" value="1"/>
</dbReference>
<dbReference type="RefSeq" id="WP_094406234.1">
    <property type="nucleotide sequence ID" value="NZ_NMVO01000016.1"/>
</dbReference>
<dbReference type="Pfam" id="PF01161">
    <property type="entry name" value="PBP"/>
    <property type="match status" value="1"/>
</dbReference>
<name>A0A255G4V7_9ACTN</name>
<evidence type="ECO:0000313" key="3">
    <source>
        <dbReference type="EMBL" id="OYO10502.1"/>
    </source>
</evidence>
<dbReference type="NCBIfam" id="TIGR00481">
    <property type="entry name" value="YbhB/YbcL family Raf kinase inhibitor-like protein"/>
    <property type="match status" value="1"/>
</dbReference>
<gene>
    <name evidence="3" type="ORF">CGZ94_15895</name>
</gene>
<proteinExistence type="inferred from homology"/>
<comment type="similarity">
    <text evidence="1">Belongs to the UPF0098 family.</text>
</comment>
<accession>A0A255G4V7</accession>
<dbReference type="OrthoDB" id="9797506at2"/>
<reference evidence="3 4" key="1">
    <citation type="submission" date="2017-07" db="EMBL/GenBank/DDBJ databases">
        <title>Draft whole genome sequences of clinical Proprionibacteriaceae strains.</title>
        <authorList>
            <person name="Bernier A.-M."/>
            <person name="Bernard K."/>
            <person name="Domingo M.-C."/>
        </authorList>
    </citation>
    <scope>NUCLEOTIDE SEQUENCE [LARGE SCALE GENOMIC DNA]</scope>
    <source>
        <strain evidence="3 4">NML 030167</strain>
    </source>
</reference>
<dbReference type="InterPro" id="IPR008914">
    <property type="entry name" value="PEBP"/>
</dbReference>
<evidence type="ECO:0000256" key="2">
    <source>
        <dbReference type="SAM" id="MobiDB-lite"/>
    </source>
</evidence>
<comment type="caution">
    <text evidence="3">The sequence shown here is derived from an EMBL/GenBank/DDBJ whole genome shotgun (WGS) entry which is preliminary data.</text>
</comment>
<feature type="compositionally biased region" description="Basic and acidic residues" evidence="2">
    <location>
        <begin position="194"/>
        <end position="214"/>
    </location>
</feature>
<organism evidence="3 4">
    <name type="scientific">Enemella evansiae</name>
    <dbReference type="NCBI Taxonomy" id="2016499"/>
    <lineage>
        <taxon>Bacteria</taxon>
        <taxon>Bacillati</taxon>
        <taxon>Actinomycetota</taxon>
        <taxon>Actinomycetes</taxon>
        <taxon>Propionibacteriales</taxon>
        <taxon>Propionibacteriaceae</taxon>
        <taxon>Enemella</taxon>
    </lineage>
</organism>
<dbReference type="Proteomes" id="UP000215896">
    <property type="component" value="Unassembled WGS sequence"/>
</dbReference>
<evidence type="ECO:0008006" key="5">
    <source>
        <dbReference type="Google" id="ProtNLM"/>
    </source>
</evidence>
<sequence>MAIAPKLKEQLMPVLGRALRNRRAGVRHSVRRAPELQAPAEISLVSPDFSHQGTIPAPHRAAPQGDNLSPALAWHGVPEGTEQLLLIIEDIDAPLKKPIVHALALLDPALTHLPQGALGADSAQVRLLPGTLNRRGYQGPRPIPNHGVHRYGFHLYALDVVLPGTLNGLAEVLPRVAGHVLASGFLEGWAESGPEERPQSRRRRGGIDPRDLRR</sequence>
<dbReference type="CDD" id="cd00865">
    <property type="entry name" value="PEBP_bact_arch"/>
    <property type="match status" value="1"/>
</dbReference>
<dbReference type="EMBL" id="NMVO01000016">
    <property type="protein sequence ID" value="OYO10502.1"/>
    <property type="molecule type" value="Genomic_DNA"/>
</dbReference>
<evidence type="ECO:0000313" key="4">
    <source>
        <dbReference type="Proteomes" id="UP000215896"/>
    </source>
</evidence>
<dbReference type="InterPro" id="IPR036610">
    <property type="entry name" value="PEBP-like_sf"/>
</dbReference>
<protein>
    <recommendedName>
        <fullName evidence="5">YbhB/YbcL family Raf kinase inhibitor-like protein</fullName>
    </recommendedName>
</protein>
<dbReference type="InterPro" id="IPR005247">
    <property type="entry name" value="YbhB_YbcL/LppC-like"/>
</dbReference>
<dbReference type="SUPFAM" id="SSF49777">
    <property type="entry name" value="PEBP-like"/>
    <property type="match status" value="1"/>
</dbReference>
<dbReference type="AlphaFoldDB" id="A0A255G4V7"/>